<evidence type="ECO:0000256" key="3">
    <source>
        <dbReference type="ARBA" id="ARBA00022670"/>
    </source>
</evidence>
<dbReference type="GO" id="GO:0004843">
    <property type="term" value="F:cysteine-type deubiquitinase activity"/>
    <property type="evidence" value="ECO:0007669"/>
    <property type="project" value="UniProtKB-EC"/>
</dbReference>
<dbReference type="InterPro" id="IPR028889">
    <property type="entry name" value="USP"/>
</dbReference>
<feature type="region of interest" description="Disordered" evidence="7">
    <location>
        <begin position="778"/>
        <end position="798"/>
    </location>
</feature>
<feature type="compositionally biased region" description="Basic and acidic residues" evidence="7">
    <location>
        <begin position="785"/>
        <end position="798"/>
    </location>
</feature>
<dbReference type="GO" id="GO:0070628">
    <property type="term" value="F:proteasome binding"/>
    <property type="evidence" value="ECO:0007669"/>
    <property type="project" value="TreeGrafter"/>
</dbReference>
<keyword evidence="3" id="KW-0645">Protease</keyword>
<comment type="catalytic activity">
    <reaction evidence="1">
        <text>Thiol-dependent hydrolysis of ester, thioester, amide, peptide and isopeptide bonds formed by the C-terminal Gly of ubiquitin (a 76-residue protein attached to proteins as an intracellular targeting signal).</text>
        <dbReference type="EC" id="3.4.19.12"/>
    </reaction>
</comment>
<dbReference type="EC" id="3.4.19.12" evidence="2"/>
<dbReference type="EMBL" id="ML119060">
    <property type="protein sequence ID" value="ROT35745.1"/>
    <property type="molecule type" value="Genomic_DNA"/>
</dbReference>
<reference evidence="9 10" key="1">
    <citation type="journal article" date="2018" name="Mol. Ecol.">
        <title>The obligate alkalophilic soda-lake fungus Sodiomyces alkalinus has shifted to a protein diet.</title>
        <authorList>
            <person name="Grum-Grzhimaylo A.A."/>
            <person name="Falkoski D.L."/>
            <person name="van den Heuvel J."/>
            <person name="Valero-Jimenez C.A."/>
            <person name="Min B."/>
            <person name="Choi I.G."/>
            <person name="Lipzen A."/>
            <person name="Daum C.G."/>
            <person name="Aanen D.K."/>
            <person name="Tsang A."/>
            <person name="Henrissat B."/>
            <person name="Bilanenko E.N."/>
            <person name="de Vries R.P."/>
            <person name="van Kan J.A.L."/>
            <person name="Grigoriev I.V."/>
            <person name="Debets A.J.M."/>
        </authorList>
    </citation>
    <scope>NUCLEOTIDE SEQUENCE [LARGE SCALE GENOMIC DNA]</scope>
    <source>
        <strain evidence="9 10">F11</strain>
    </source>
</reference>
<dbReference type="InterPro" id="IPR025305">
    <property type="entry name" value="UCH_repeat_domain"/>
</dbReference>
<dbReference type="GeneID" id="39579084"/>
<dbReference type="RefSeq" id="XP_028463551.1">
    <property type="nucleotide sequence ID" value="XM_028610606.1"/>
</dbReference>
<evidence type="ECO:0000256" key="5">
    <source>
        <dbReference type="ARBA" id="ARBA00022801"/>
    </source>
</evidence>
<feature type="compositionally biased region" description="Pro residues" evidence="7">
    <location>
        <begin position="711"/>
        <end position="722"/>
    </location>
</feature>
<keyword evidence="5" id="KW-0378">Hydrolase</keyword>
<sequence>MSSSQRGGRLAPRWIHDLFHGTMPELGQKMSESVATRINYYGIHSPTAHCHDLVIMPKQCTVADANPRTLSLLCRWCDHHFILRTSWDATVQHLLCNGGKDVSDDTKSFPPPQDDYLMHHLVHDGSWSEDECEKHGAALRCPLLSRKSYKCSAPSCSFVLFLEIHEPRLTLKWLEILLDKDRVRNRLTDARQAEPERYTQSHEEWIDTAPSLLNTYLRNRLDNDERRISKRNKRFQVVFGSDVWPLFIMLGYDEVTISEDDEEEEEYFVPRPLEPVREGHPTEEGSLRFYIEQMQAEAENLLIRTKGLPYDSTNDLYAWGPLERMLHCCYWPRTIQERGDPAAAEFTLLGILPNMVPSLIMYAYYRQVHTWPANKHLLAHSLVQVSTRIGDDDLQQQAALEISMLEEPQSAQSSQDEDLVWQAFTYFGVDASGPVGDYEIARAFRNKMNQGEDQSSAAREFIRILGRHRNSRRLRELADNSHGQMSLTTAYDFLGASQNDGAYMIMRQADDKLTQYPGDVAMREEVSEALLVIGSDRNIGTITEKALECTTTTTNTNGIGNGNTGMWYGNGDRRAVGQVGLTNIGNTCYLNSLLQVLERVVPIRELLTNFEDVQLPLDDHAISARRLGGSQLPISRPEAVVAHVFVEELRNLFNEMETTSTPSVRPTQRLANAVLISDEQLTLASKQEGILQPQEQKELLPFEQLDMQAAPPLPARPSPAPPLAEVGPGTGPGAGAAATTAQHVEHVEDANMVSVSVESMSETGSQDSSKTLVDGAMDLEPGVSHTDDKSGEDHTPSDDEKILAALTRQKRSSGTDQQDVEEVMGSILNRLQAAIKAESVRADGVQIETIMKTFFFEVVNHTKLGQDTGYRSETTLDRSITAYPAENGDCTIYEALSRNFDRQTIEGSDIVRYSSIKKPPPPILHVLVQRTKQTGQKNSNPVAVESLLYLDRYMDAEPDSTLYKLRKMSWFVRKRLEQVSACPKSLSDDEAELLGRFVDTQVNAPPQEAAGREQPSLLAGQPPVKMSFGGKTFDFKPFDEDQSPLDAGEAGDASSLFPVDIPPMEEIEAMAEGKAKSYLDAVETLFSGDDLKTYAYRLHAAICHSGHLNAGHYWVWIHDFEAGVWRKYNDEMVTEYTDEEEVLAILNKSGDPYYLCYVREDQKHELVREPPKRDASAATLNIDLTTPMDDSPDSKKSTSTVEIQVGEEESLPMVGHPNTPTTAPTEPDGPPPSYEESVA</sequence>
<keyword evidence="10" id="KW-1185">Reference proteome</keyword>
<evidence type="ECO:0000259" key="8">
    <source>
        <dbReference type="PROSITE" id="PS50235"/>
    </source>
</evidence>
<dbReference type="STRING" id="1314773.A0A3N2PMJ2"/>
<dbReference type="GO" id="GO:0043161">
    <property type="term" value="P:proteasome-mediated ubiquitin-dependent protein catabolic process"/>
    <property type="evidence" value="ECO:0007669"/>
    <property type="project" value="InterPro"/>
</dbReference>
<dbReference type="InterPro" id="IPR018200">
    <property type="entry name" value="USP_CS"/>
</dbReference>
<evidence type="ECO:0000256" key="6">
    <source>
        <dbReference type="ARBA" id="ARBA00022807"/>
    </source>
</evidence>
<evidence type="ECO:0000256" key="4">
    <source>
        <dbReference type="ARBA" id="ARBA00022786"/>
    </source>
</evidence>
<dbReference type="AlphaFoldDB" id="A0A3N2PMJ2"/>
<dbReference type="Gene3D" id="3.90.70.10">
    <property type="entry name" value="Cysteine proteinases"/>
    <property type="match status" value="3"/>
</dbReference>
<evidence type="ECO:0000256" key="2">
    <source>
        <dbReference type="ARBA" id="ARBA00012759"/>
    </source>
</evidence>
<keyword evidence="6" id="KW-0788">Thiol protease</keyword>
<protein>
    <recommendedName>
        <fullName evidence="2">ubiquitinyl hydrolase 1</fullName>
        <ecNumber evidence="2">3.4.19.12</ecNumber>
    </recommendedName>
</protein>
<dbReference type="PROSITE" id="PS50235">
    <property type="entry name" value="USP_3"/>
    <property type="match status" value="1"/>
</dbReference>
<dbReference type="OrthoDB" id="2420415at2759"/>
<dbReference type="Pfam" id="PF00443">
    <property type="entry name" value="UCH"/>
    <property type="match status" value="1"/>
</dbReference>
<dbReference type="Proteomes" id="UP000272025">
    <property type="component" value="Unassembled WGS sequence"/>
</dbReference>
<dbReference type="PROSITE" id="PS00972">
    <property type="entry name" value="USP_1"/>
    <property type="match status" value="1"/>
</dbReference>
<proteinExistence type="predicted"/>
<dbReference type="PANTHER" id="PTHR43982">
    <property type="entry name" value="UBIQUITIN CARBOXYL-TERMINAL HYDROLASE"/>
    <property type="match status" value="1"/>
</dbReference>
<dbReference type="GO" id="GO:0016579">
    <property type="term" value="P:protein deubiquitination"/>
    <property type="evidence" value="ECO:0007669"/>
    <property type="project" value="InterPro"/>
</dbReference>
<keyword evidence="4" id="KW-0833">Ubl conjugation pathway</keyword>
<dbReference type="SUPFAM" id="SSF54001">
    <property type="entry name" value="Cysteine proteinases"/>
    <property type="match status" value="1"/>
</dbReference>
<dbReference type="InterPro" id="IPR001394">
    <property type="entry name" value="Peptidase_C19_UCH"/>
</dbReference>
<feature type="region of interest" description="Disordered" evidence="7">
    <location>
        <begin position="1167"/>
        <end position="1239"/>
    </location>
</feature>
<gene>
    <name evidence="9" type="ORF">SODALDRAFT_328129</name>
</gene>
<dbReference type="GO" id="GO:0061136">
    <property type="term" value="P:regulation of proteasomal protein catabolic process"/>
    <property type="evidence" value="ECO:0007669"/>
    <property type="project" value="TreeGrafter"/>
</dbReference>
<evidence type="ECO:0000313" key="9">
    <source>
        <dbReference type="EMBL" id="ROT35745.1"/>
    </source>
</evidence>
<dbReference type="CDD" id="cd02666">
    <property type="entry name" value="Peptidase_C19J"/>
    <property type="match status" value="1"/>
</dbReference>
<evidence type="ECO:0000256" key="1">
    <source>
        <dbReference type="ARBA" id="ARBA00000707"/>
    </source>
</evidence>
<dbReference type="Pfam" id="PF13446">
    <property type="entry name" value="RPT"/>
    <property type="match status" value="1"/>
</dbReference>
<accession>A0A3N2PMJ2</accession>
<dbReference type="InterPro" id="IPR038765">
    <property type="entry name" value="Papain-like_cys_pep_sf"/>
</dbReference>
<feature type="domain" description="USP" evidence="8">
    <location>
        <begin position="579"/>
        <end position="1160"/>
    </location>
</feature>
<dbReference type="InterPro" id="IPR044635">
    <property type="entry name" value="UBP14-like"/>
</dbReference>
<organism evidence="9 10">
    <name type="scientific">Sodiomyces alkalinus (strain CBS 110278 / VKM F-3762 / F11)</name>
    <name type="common">Alkaliphilic filamentous fungus</name>
    <dbReference type="NCBI Taxonomy" id="1314773"/>
    <lineage>
        <taxon>Eukaryota</taxon>
        <taxon>Fungi</taxon>
        <taxon>Dikarya</taxon>
        <taxon>Ascomycota</taxon>
        <taxon>Pezizomycotina</taxon>
        <taxon>Sordariomycetes</taxon>
        <taxon>Hypocreomycetidae</taxon>
        <taxon>Glomerellales</taxon>
        <taxon>Plectosphaerellaceae</taxon>
        <taxon>Sodiomyces</taxon>
    </lineage>
</organism>
<dbReference type="PANTHER" id="PTHR43982:SF6">
    <property type="entry name" value="UBIQUITIN CARBOXYL-TERMINAL HYDROLASE 2-RELATED"/>
    <property type="match status" value="1"/>
</dbReference>
<evidence type="ECO:0000256" key="7">
    <source>
        <dbReference type="SAM" id="MobiDB-lite"/>
    </source>
</evidence>
<name>A0A3N2PMJ2_SODAK</name>
<evidence type="ECO:0000313" key="10">
    <source>
        <dbReference type="Proteomes" id="UP000272025"/>
    </source>
</evidence>
<feature type="region of interest" description="Disordered" evidence="7">
    <location>
        <begin position="709"/>
        <end position="741"/>
    </location>
</feature>